<keyword evidence="2" id="KW-1185">Reference proteome</keyword>
<protein>
    <submittedName>
        <fullName evidence="1">Uncharacterized protein</fullName>
    </submittedName>
</protein>
<dbReference type="EMBL" id="VYZN01000001">
    <property type="protein sequence ID" value="KAE9545295.1"/>
    <property type="molecule type" value="Genomic_DNA"/>
</dbReference>
<dbReference type="Proteomes" id="UP000475862">
    <property type="component" value="Unassembled WGS sequence"/>
</dbReference>
<dbReference type="AlphaFoldDB" id="A0A6G0U837"/>
<evidence type="ECO:0000313" key="1">
    <source>
        <dbReference type="EMBL" id="KAE9545295.1"/>
    </source>
</evidence>
<organism evidence="1 2">
    <name type="scientific">Aphis glycines</name>
    <name type="common">Soybean aphid</name>
    <dbReference type="NCBI Taxonomy" id="307491"/>
    <lineage>
        <taxon>Eukaryota</taxon>
        <taxon>Metazoa</taxon>
        <taxon>Ecdysozoa</taxon>
        <taxon>Arthropoda</taxon>
        <taxon>Hexapoda</taxon>
        <taxon>Insecta</taxon>
        <taxon>Pterygota</taxon>
        <taxon>Neoptera</taxon>
        <taxon>Paraneoptera</taxon>
        <taxon>Hemiptera</taxon>
        <taxon>Sternorrhyncha</taxon>
        <taxon>Aphidomorpha</taxon>
        <taxon>Aphidoidea</taxon>
        <taxon>Aphididae</taxon>
        <taxon>Aphidini</taxon>
        <taxon>Aphis</taxon>
        <taxon>Aphis</taxon>
    </lineage>
</organism>
<name>A0A6G0U837_APHGL</name>
<gene>
    <name evidence="1" type="ORF">AGLY_000838</name>
</gene>
<comment type="caution">
    <text evidence="1">The sequence shown here is derived from an EMBL/GenBank/DDBJ whole genome shotgun (WGS) entry which is preliminary data.</text>
</comment>
<proteinExistence type="predicted"/>
<reference evidence="1 2" key="1">
    <citation type="submission" date="2019-08" db="EMBL/GenBank/DDBJ databases">
        <title>The genome of the soybean aphid Biotype 1, its phylome, world population structure and adaptation to the North American continent.</title>
        <authorList>
            <person name="Giordano R."/>
            <person name="Donthu R.K."/>
            <person name="Hernandez A.G."/>
            <person name="Wright C.L."/>
            <person name="Zimin A.V."/>
        </authorList>
    </citation>
    <scope>NUCLEOTIDE SEQUENCE [LARGE SCALE GENOMIC DNA]</scope>
    <source>
        <tissue evidence="1">Whole aphids</tissue>
    </source>
</reference>
<evidence type="ECO:0000313" key="2">
    <source>
        <dbReference type="Proteomes" id="UP000475862"/>
    </source>
</evidence>
<sequence>MWTISGGSLQKCISYFWIITYTQITYLELFSSSLHHVYQSKFVCMDNEIQRQPYKIQPNPNQKDFPKEHFSKMLIFENIQVHDHLLESGQELFIPHKYEELSGIKKGFILLRWHQIFDFSTLNVLILGTLLPIALKNCEKLNDQDFEHHHTIYPKYMYSMDLSNCSNFGFFQRVQSLLILNKLGLTLVYTYSAILARLSCDRNLYKYTIISSHKSSILAVSLEDLGCNVSNRYNIIFIPYTSIIIHVYNNEHQKSNTRCYLPATVFDLVWCPHSGFNYSNKYMRTKSEV</sequence>
<accession>A0A6G0U837</accession>